<feature type="domain" description="Enoyl reductase (ER)" evidence="3">
    <location>
        <begin position="10"/>
        <end position="304"/>
    </location>
</feature>
<evidence type="ECO:0000256" key="2">
    <source>
        <dbReference type="ARBA" id="ARBA00023002"/>
    </source>
</evidence>
<evidence type="ECO:0000313" key="4">
    <source>
        <dbReference type="EMBL" id="MCX3061100.1"/>
    </source>
</evidence>
<dbReference type="PANTHER" id="PTHR48106:SF7">
    <property type="entry name" value="DEHYDROGENASE, ZINC-CONTAINING, PUTATIVE (AFU_ORTHOLOGUE AFUA_5G10220)-RELATED"/>
    <property type="match status" value="1"/>
</dbReference>
<name>A0ABT3TVM7_9ACTN</name>
<sequence length="306" mass="30859">MRAVVLSAYGGPEQLAVSQVPEPAAPDADGILIRTAAAAVNPVDLQTRAGKHAEHSALQPPMVLGWDVAGTVTAVGEHVTDFRPGDRVVAMSAQMATGRGTYAEVLALPAAIAAPAPVSVPLTTAAALPLAGLTAQQALDTLDLPEGATLLVTGALGSVGGLALQLARLRGLRAVAHVRHACDAEEARGLGAQDVIVGADLFTAVGVAAADGLVETAGLASAIGAVRDNGRVVSVVPTRRPVAERAITVTVSHVEQDGACLTGLSELVDSGALHLRKHKELGFDGAADAHRLLADGGVRGKLLIVP</sequence>
<dbReference type="InterPro" id="IPR013154">
    <property type="entry name" value="ADH-like_N"/>
</dbReference>
<organism evidence="4 5">
    <name type="scientific">Streptomyces beihaiensis</name>
    <dbReference type="NCBI Taxonomy" id="2984495"/>
    <lineage>
        <taxon>Bacteria</taxon>
        <taxon>Bacillati</taxon>
        <taxon>Actinomycetota</taxon>
        <taxon>Actinomycetes</taxon>
        <taxon>Kitasatosporales</taxon>
        <taxon>Streptomycetaceae</taxon>
        <taxon>Streptomyces</taxon>
    </lineage>
</organism>
<dbReference type="CDD" id="cd05289">
    <property type="entry name" value="MDR_like_2"/>
    <property type="match status" value="1"/>
</dbReference>
<reference evidence="4" key="1">
    <citation type="submission" date="2022-10" db="EMBL/GenBank/DDBJ databases">
        <title>Streptomyces beihaiensis sp. nov., a chitin degrading actinobacterium, isolated from shrimp pond soil.</title>
        <authorList>
            <person name="Xie J."/>
            <person name="Shen N."/>
        </authorList>
    </citation>
    <scope>NUCLEOTIDE SEQUENCE</scope>
    <source>
        <strain evidence="4">GXMU-J5</strain>
    </source>
</reference>
<evidence type="ECO:0000256" key="1">
    <source>
        <dbReference type="ARBA" id="ARBA00022857"/>
    </source>
</evidence>
<evidence type="ECO:0000313" key="5">
    <source>
        <dbReference type="Proteomes" id="UP001163064"/>
    </source>
</evidence>
<dbReference type="Proteomes" id="UP001163064">
    <property type="component" value="Unassembled WGS sequence"/>
</dbReference>
<dbReference type="InterPro" id="IPR036291">
    <property type="entry name" value="NAD(P)-bd_dom_sf"/>
</dbReference>
<dbReference type="SUPFAM" id="SSF50129">
    <property type="entry name" value="GroES-like"/>
    <property type="match status" value="1"/>
</dbReference>
<keyword evidence="2" id="KW-0560">Oxidoreductase</keyword>
<comment type="caution">
    <text evidence="4">The sequence shown here is derived from an EMBL/GenBank/DDBJ whole genome shotgun (WGS) entry which is preliminary data.</text>
</comment>
<keyword evidence="1" id="KW-0521">NADP</keyword>
<dbReference type="SUPFAM" id="SSF51735">
    <property type="entry name" value="NAD(P)-binding Rossmann-fold domains"/>
    <property type="match status" value="1"/>
</dbReference>
<dbReference type="RefSeq" id="WP_266600185.1">
    <property type="nucleotide sequence ID" value="NZ_JAPHNL010000157.1"/>
</dbReference>
<dbReference type="Pfam" id="PF13602">
    <property type="entry name" value="ADH_zinc_N_2"/>
    <property type="match status" value="1"/>
</dbReference>
<dbReference type="Gene3D" id="3.90.180.10">
    <property type="entry name" value="Medium-chain alcohol dehydrogenases, catalytic domain"/>
    <property type="match status" value="1"/>
</dbReference>
<dbReference type="SMART" id="SM00829">
    <property type="entry name" value="PKS_ER"/>
    <property type="match status" value="1"/>
</dbReference>
<keyword evidence="5" id="KW-1185">Reference proteome</keyword>
<dbReference type="Gene3D" id="3.40.50.720">
    <property type="entry name" value="NAD(P)-binding Rossmann-like Domain"/>
    <property type="match status" value="1"/>
</dbReference>
<dbReference type="Pfam" id="PF08240">
    <property type="entry name" value="ADH_N"/>
    <property type="match status" value="1"/>
</dbReference>
<dbReference type="InterPro" id="IPR020843">
    <property type="entry name" value="ER"/>
</dbReference>
<dbReference type="InterPro" id="IPR011032">
    <property type="entry name" value="GroES-like_sf"/>
</dbReference>
<protein>
    <submittedName>
        <fullName evidence="4">NADP-dependent oxidoreductase</fullName>
    </submittedName>
</protein>
<gene>
    <name evidence="4" type="ORF">OFY01_15295</name>
</gene>
<proteinExistence type="predicted"/>
<evidence type="ECO:0000259" key="3">
    <source>
        <dbReference type="SMART" id="SM00829"/>
    </source>
</evidence>
<accession>A0ABT3TVM7</accession>
<dbReference type="PANTHER" id="PTHR48106">
    <property type="entry name" value="QUINONE OXIDOREDUCTASE PIG3-RELATED"/>
    <property type="match status" value="1"/>
</dbReference>
<dbReference type="EMBL" id="JAPHNL010000157">
    <property type="protein sequence ID" value="MCX3061100.1"/>
    <property type="molecule type" value="Genomic_DNA"/>
</dbReference>